<organism evidence="2 3">
    <name type="scientific">Coccidioides immitis H538.4</name>
    <dbReference type="NCBI Taxonomy" id="396776"/>
    <lineage>
        <taxon>Eukaryota</taxon>
        <taxon>Fungi</taxon>
        <taxon>Dikarya</taxon>
        <taxon>Ascomycota</taxon>
        <taxon>Pezizomycotina</taxon>
        <taxon>Eurotiomycetes</taxon>
        <taxon>Eurotiomycetidae</taxon>
        <taxon>Onygenales</taxon>
        <taxon>Onygenaceae</taxon>
        <taxon>Coccidioides</taxon>
    </lineage>
</organism>
<proteinExistence type="predicted"/>
<reference evidence="3" key="1">
    <citation type="journal article" date="2010" name="Genome Res.">
        <title>Population genomic sequencing of Coccidioides fungi reveals recent hybridization and transposon control.</title>
        <authorList>
            <person name="Neafsey D.E."/>
            <person name="Barker B.M."/>
            <person name="Sharpton T.J."/>
            <person name="Stajich J.E."/>
            <person name="Park D.J."/>
            <person name="Whiston E."/>
            <person name="Hung C.-Y."/>
            <person name="McMahan C."/>
            <person name="White J."/>
            <person name="Sykes S."/>
            <person name="Heiman D."/>
            <person name="Young S."/>
            <person name="Zeng Q."/>
            <person name="Abouelleil A."/>
            <person name="Aftuck L."/>
            <person name="Bessette D."/>
            <person name="Brown A."/>
            <person name="FitzGerald M."/>
            <person name="Lui A."/>
            <person name="Macdonald J.P."/>
            <person name="Priest M."/>
            <person name="Orbach M.J."/>
            <person name="Galgiani J.N."/>
            <person name="Kirkland T.N."/>
            <person name="Cole G.T."/>
            <person name="Birren B.W."/>
            <person name="Henn M.R."/>
            <person name="Taylor J.W."/>
            <person name="Rounsley S.D."/>
        </authorList>
    </citation>
    <scope>NUCLEOTIDE SEQUENCE [LARGE SCALE GENOMIC DNA]</scope>
    <source>
        <strain evidence="3">H538.4</strain>
    </source>
</reference>
<protein>
    <submittedName>
        <fullName evidence="2">Uncharacterized protein</fullName>
    </submittedName>
</protein>
<name>A0A0J8RHJ6_COCIT</name>
<dbReference type="AlphaFoldDB" id="A0A0J8RHJ6"/>
<dbReference type="Proteomes" id="UP000054563">
    <property type="component" value="Unassembled WGS sequence"/>
</dbReference>
<sequence length="176" mass="19790">MSSLLKCRCLSRAAQGFIKRTPLTVRNGVRLLSLNSAISNGIRRGRYVDSSPEDRTWSRSKPVPQQEERRRKPQRRESRGNSTRGRGSYDLRRQASQKRSPKKGPNGTDEDVLNKQLSRICLLSPSLYTAFIQLGRLYALAGARSMPCTSAKGLRINSPGPDSTAYKNWQLQQALK</sequence>
<gene>
    <name evidence="2" type="ORF">CIHG_02399</name>
</gene>
<dbReference type="EMBL" id="DS016985">
    <property type="protein sequence ID" value="KMU84615.1"/>
    <property type="molecule type" value="Genomic_DNA"/>
</dbReference>
<evidence type="ECO:0000256" key="1">
    <source>
        <dbReference type="SAM" id="MobiDB-lite"/>
    </source>
</evidence>
<accession>A0A0J8RHJ6</accession>
<dbReference type="VEuPathDB" id="FungiDB:CIHG_02399"/>
<feature type="region of interest" description="Disordered" evidence="1">
    <location>
        <begin position="45"/>
        <end position="111"/>
    </location>
</feature>
<dbReference type="eggNOG" id="KOG0838">
    <property type="taxonomic scope" value="Eukaryota"/>
</dbReference>
<evidence type="ECO:0000313" key="3">
    <source>
        <dbReference type="Proteomes" id="UP000054563"/>
    </source>
</evidence>
<evidence type="ECO:0000313" key="2">
    <source>
        <dbReference type="EMBL" id="KMU84615.1"/>
    </source>
</evidence>
<dbReference type="STRING" id="396776.A0A0J8RHJ6"/>
<feature type="compositionally biased region" description="Basic and acidic residues" evidence="1">
    <location>
        <begin position="66"/>
        <end position="79"/>
    </location>
</feature>